<gene>
    <name evidence="2" type="ORF">FHS03_000664</name>
</gene>
<proteinExistence type="inferred from homology"/>
<protein>
    <recommendedName>
        <fullName evidence="4">DUF4286 family protein</fullName>
    </recommendedName>
</protein>
<dbReference type="AlphaFoldDB" id="A0A7W5FSY3"/>
<dbReference type="Pfam" id="PF17074">
    <property type="entry name" value="Darcynin"/>
    <property type="match status" value="1"/>
</dbReference>
<evidence type="ECO:0008006" key="4">
    <source>
        <dbReference type="Google" id="ProtNLM"/>
    </source>
</evidence>
<dbReference type="RefSeq" id="WP_183439617.1">
    <property type="nucleotide sequence ID" value="NZ_JACHXD010000002.1"/>
</dbReference>
<comment type="similarity">
    <text evidence="1">Belongs to the darcynin family.</text>
</comment>
<accession>A0A7W5FSY3</accession>
<dbReference type="Proteomes" id="UP000541535">
    <property type="component" value="Unassembled WGS sequence"/>
</dbReference>
<name>A0A7W5FSY3_9BURK</name>
<dbReference type="EMBL" id="JACHXD010000002">
    <property type="protein sequence ID" value="MBB3117638.1"/>
    <property type="molecule type" value="Genomic_DNA"/>
</dbReference>
<organism evidence="2 3">
    <name type="scientific">Pseudoduganella violacea</name>
    <dbReference type="NCBI Taxonomy" id="1715466"/>
    <lineage>
        <taxon>Bacteria</taxon>
        <taxon>Pseudomonadati</taxon>
        <taxon>Pseudomonadota</taxon>
        <taxon>Betaproteobacteria</taxon>
        <taxon>Burkholderiales</taxon>
        <taxon>Oxalobacteraceae</taxon>
        <taxon>Telluria group</taxon>
        <taxon>Pseudoduganella</taxon>
    </lineage>
</organism>
<reference evidence="2 3" key="1">
    <citation type="submission" date="2020-08" db="EMBL/GenBank/DDBJ databases">
        <title>Genomic Encyclopedia of Type Strains, Phase III (KMG-III): the genomes of soil and plant-associated and newly described type strains.</title>
        <authorList>
            <person name="Whitman W."/>
        </authorList>
    </citation>
    <scope>NUCLEOTIDE SEQUENCE [LARGE SCALE GENOMIC DNA]</scope>
    <source>
        <strain evidence="2 3">CECT 8897</strain>
    </source>
</reference>
<sequence>MSTPKIVYNIVMCYTFSNEWLHKPPGERRDYEGQHIFPILIRYGDRIKRASFDAEAFTTSFSDFMIMETEDLSAYYFMMEELRASPMLTKGYVTISNVIIGINNEYKQQQALL</sequence>
<evidence type="ECO:0000256" key="1">
    <source>
        <dbReference type="ARBA" id="ARBA00006869"/>
    </source>
</evidence>
<evidence type="ECO:0000313" key="3">
    <source>
        <dbReference type="Proteomes" id="UP000541535"/>
    </source>
</evidence>
<evidence type="ECO:0000313" key="2">
    <source>
        <dbReference type="EMBL" id="MBB3117638.1"/>
    </source>
</evidence>
<dbReference type="InterPro" id="IPR031409">
    <property type="entry name" value="Darcynin"/>
</dbReference>
<comment type="caution">
    <text evidence="2">The sequence shown here is derived from an EMBL/GenBank/DDBJ whole genome shotgun (WGS) entry which is preliminary data.</text>
</comment>
<keyword evidence="3" id="KW-1185">Reference proteome</keyword>